<dbReference type="HOGENOM" id="CLU_180293_0_0_1"/>
<dbReference type="EnsemblMetazoa" id="MESCA010143-RA">
    <property type="protein sequence ID" value="MESCA010143-PA"/>
    <property type="gene ID" value="MESCA010143"/>
</dbReference>
<dbReference type="PROSITE" id="PS51137">
    <property type="entry name" value="VM"/>
    <property type="match status" value="1"/>
</dbReference>
<keyword evidence="5" id="KW-1185">Reference proteome</keyword>
<feature type="chain" id="PRO_5004588675" description="VM domain-containing protein" evidence="2">
    <location>
        <begin position="20"/>
        <end position="101"/>
    </location>
</feature>
<dbReference type="Proteomes" id="UP000015102">
    <property type="component" value="Unassembled WGS sequence"/>
</dbReference>
<evidence type="ECO:0000256" key="1">
    <source>
        <dbReference type="ARBA" id="ARBA00022729"/>
    </source>
</evidence>
<dbReference type="STRING" id="36166.T1H1S5"/>
<protein>
    <recommendedName>
        <fullName evidence="3">VM domain-containing protein</fullName>
    </recommendedName>
</protein>
<name>T1H1S5_MEGSC</name>
<dbReference type="EMBL" id="CAQQ02375271">
    <property type="status" value="NOT_ANNOTATED_CDS"/>
    <property type="molecule type" value="Genomic_DNA"/>
</dbReference>
<proteinExistence type="predicted"/>
<evidence type="ECO:0000313" key="5">
    <source>
        <dbReference type="Proteomes" id="UP000015102"/>
    </source>
</evidence>
<evidence type="ECO:0000259" key="3">
    <source>
        <dbReference type="PROSITE" id="PS51137"/>
    </source>
</evidence>
<feature type="signal peptide" evidence="2">
    <location>
        <begin position="1"/>
        <end position="19"/>
    </location>
</feature>
<evidence type="ECO:0000313" key="4">
    <source>
        <dbReference type="EnsemblMetazoa" id="MESCA010143-PA"/>
    </source>
</evidence>
<dbReference type="AlphaFoldDB" id="T1H1S5"/>
<reference evidence="4" key="2">
    <citation type="submission" date="2015-06" db="UniProtKB">
        <authorList>
            <consortium name="EnsemblMetazoa"/>
        </authorList>
    </citation>
    <scope>IDENTIFICATION</scope>
</reference>
<dbReference type="InterPro" id="IPR013135">
    <property type="entry name" value="Vitelline_membr_Cys-rich-dom"/>
</dbReference>
<feature type="domain" description="VM" evidence="3">
    <location>
        <begin position="51"/>
        <end position="86"/>
    </location>
</feature>
<accession>T1H1S5</accession>
<evidence type="ECO:0000256" key="2">
    <source>
        <dbReference type="SAM" id="SignalP"/>
    </source>
</evidence>
<dbReference type="Pfam" id="PF10542">
    <property type="entry name" value="Vitelline_membr"/>
    <property type="match status" value="1"/>
</dbReference>
<reference evidence="5" key="1">
    <citation type="submission" date="2013-02" db="EMBL/GenBank/DDBJ databases">
        <authorList>
            <person name="Hughes D."/>
        </authorList>
    </citation>
    <scope>NUCLEOTIDE SEQUENCE</scope>
    <source>
        <strain>Durham</strain>
        <strain evidence="5">NC isolate 2 -- Noor lab</strain>
    </source>
</reference>
<keyword evidence="1 2" id="KW-0732">Signal</keyword>
<organism evidence="4 5">
    <name type="scientific">Megaselia scalaris</name>
    <name type="common">Humpbacked fly</name>
    <name type="synonym">Phora scalaris</name>
    <dbReference type="NCBI Taxonomy" id="36166"/>
    <lineage>
        <taxon>Eukaryota</taxon>
        <taxon>Metazoa</taxon>
        <taxon>Ecdysozoa</taxon>
        <taxon>Arthropoda</taxon>
        <taxon>Hexapoda</taxon>
        <taxon>Insecta</taxon>
        <taxon>Pterygota</taxon>
        <taxon>Neoptera</taxon>
        <taxon>Endopterygota</taxon>
        <taxon>Diptera</taxon>
        <taxon>Brachycera</taxon>
        <taxon>Muscomorpha</taxon>
        <taxon>Platypezoidea</taxon>
        <taxon>Phoridae</taxon>
        <taxon>Megaseliini</taxon>
        <taxon>Megaselia</taxon>
    </lineage>
</organism>
<sequence length="101" mass="10723">MKFTVVAVFTVLAVAQTFATVPVVPVVTPIDTNVPIVEHLRAKKAAYGGSSYSAPPCPTNYLFSCGPQLQPVGCSQASYGSAGAYSINRPQYVIPQNFNKN</sequence>